<organism evidence="1">
    <name type="scientific">Arundo donax</name>
    <name type="common">Giant reed</name>
    <name type="synonym">Donax arundinaceus</name>
    <dbReference type="NCBI Taxonomy" id="35708"/>
    <lineage>
        <taxon>Eukaryota</taxon>
        <taxon>Viridiplantae</taxon>
        <taxon>Streptophyta</taxon>
        <taxon>Embryophyta</taxon>
        <taxon>Tracheophyta</taxon>
        <taxon>Spermatophyta</taxon>
        <taxon>Magnoliopsida</taxon>
        <taxon>Liliopsida</taxon>
        <taxon>Poales</taxon>
        <taxon>Poaceae</taxon>
        <taxon>PACMAD clade</taxon>
        <taxon>Arundinoideae</taxon>
        <taxon>Arundineae</taxon>
        <taxon>Arundo</taxon>
    </lineage>
</organism>
<reference evidence="1" key="1">
    <citation type="submission" date="2014-09" db="EMBL/GenBank/DDBJ databases">
        <authorList>
            <person name="Magalhaes I.L.F."/>
            <person name="Oliveira U."/>
            <person name="Santos F.R."/>
            <person name="Vidigal T.H.D.A."/>
            <person name="Brescovit A.D."/>
            <person name="Santos A.J."/>
        </authorList>
    </citation>
    <scope>NUCLEOTIDE SEQUENCE</scope>
    <source>
        <tissue evidence="1">Shoot tissue taken approximately 20 cm above the soil surface</tissue>
    </source>
</reference>
<dbReference type="AlphaFoldDB" id="A0A0A9D811"/>
<reference evidence="1" key="2">
    <citation type="journal article" date="2015" name="Data Brief">
        <title>Shoot transcriptome of the giant reed, Arundo donax.</title>
        <authorList>
            <person name="Barrero R.A."/>
            <person name="Guerrero F.D."/>
            <person name="Moolhuijzen P."/>
            <person name="Goolsby J.A."/>
            <person name="Tidwell J."/>
            <person name="Bellgard S.E."/>
            <person name="Bellgard M.I."/>
        </authorList>
    </citation>
    <scope>NUCLEOTIDE SEQUENCE</scope>
    <source>
        <tissue evidence="1">Shoot tissue taken approximately 20 cm above the soil surface</tissue>
    </source>
</reference>
<proteinExistence type="predicted"/>
<sequence length="64" mass="7368">MLVLKQSAFHIRMFVIILVRNIACLSLFKSSSKPISFATLTLKPFWCSSSIETSETIAKQYVRW</sequence>
<name>A0A0A9D811_ARUDO</name>
<accession>A0A0A9D811</accession>
<evidence type="ECO:0000313" key="1">
    <source>
        <dbReference type="EMBL" id="JAD79877.1"/>
    </source>
</evidence>
<dbReference type="EMBL" id="GBRH01218018">
    <property type="protein sequence ID" value="JAD79877.1"/>
    <property type="molecule type" value="Transcribed_RNA"/>
</dbReference>
<protein>
    <submittedName>
        <fullName evidence="1">Uncharacterized protein</fullName>
    </submittedName>
</protein>